<dbReference type="Proteomes" id="UP001499984">
    <property type="component" value="Unassembled WGS sequence"/>
</dbReference>
<name>A0ABP7VID3_9ACTN</name>
<evidence type="ECO:0000313" key="1">
    <source>
        <dbReference type="EMBL" id="GAA4067878.1"/>
    </source>
</evidence>
<organism evidence="1 2">
    <name type="scientific">Streptomyces shaanxiensis</name>
    <dbReference type="NCBI Taxonomy" id="653357"/>
    <lineage>
        <taxon>Bacteria</taxon>
        <taxon>Bacillati</taxon>
        <taxon>Actinomycetota</taxon>
        <taxon>Actinomycetes</taxon>
        <taxon>Kitasatosporales</taxon>
        <taxon>Streptomycetaceae</taxon>
        <taxon>Streptomyces</taxon>
    </lineage>
</organism>
<sequence>MIGVPFSGAPPSKEMFRTPALGARPELQTDRLPGQWAASWKGARPWAVTASQPAGIALGFGW</sequence>
<reference evidence="2" key="1">
    <citation type="journal article" date="2019" name="Int. J. Syst. Evol. Microbiol.">
        <title>The Global Catalogue of Microorganisms (GCM) 10K type strain sequencing project: providing services to taxonomists for standard genome sequencing and annotation.</title>
        <authorList>
            <consortium name="The Broad Institute Genomics Platform"/>
            <consortium name="The Broad Institute Genome Sequencing Center for Infectious Disease"/>
            <person name="Wu L."/>
            <person name="Ma J."/>
        </authorList>
    </citation>
    <scope>NUCLEOTIDE SEQUENCE [LARGE SCALE GENOMIC DNA]</scope>
    <source>
        <strain evidence="2">JCM 16925</strain>
    </source>
</reference>
<proteinExistence type="predicted"/>
<keyword evidence="2" id="KW-1185">Reference proteome</keyword>
<accession>A0ABP7VID3</accession>
<evidence type="ECO:0000313" key="2">
    <source>
        <dbReference type="Proteomes" id="UP001499984"/>
    </source>
</evidence>
<dbReference type="EMBL" id="BAAAZY010000012">
    <property type="protein sequence ID" value="GAA4067878.1"/>
    <property type="molecule type" value="Genomic_DNA"/>
</dbReference>
<comment type="caution">
    <text evidence="1">The sequence shown here is derived from an EMBL/GenBank/DDBJ whole genome shotgun (WGS) entry which is preliminary data.</text>
</comment>
<protein>
    <submittedName>
        <fullName evidence="1">Uncharacterized protein</fullName>
    </submittedName>
</protein>
<gene>
    <name evidence="1" type="ORF">GCM10022233_49270</name>
</gene>